<keyword evidence="21" id="KW-1185">Reference proteome</keyword>
<dbReference type="GO" id="GO:0016301">
    <property type="term" value="F:kinase activity"/>
    <property type="evidence" value="ECO:0007669"/>
    <property type="project" value="UniProtKB-KW"/>
</dbReference>
<proteinExistence type="inferred from homology"/>
<dbReference type="GO" id="GO:0008654">
    <property type="term" value="P:phospholipid biosynthetic process"/>
    <property type="evidence" value="ECO:0007669"/>
    <property type="project" value="UniProtKB-KW"/>
</dbReference>
<reference evidence="20 21" key="1">
    <citation type="submission" date="2019-03" db="EMBL/GenBank/DDBJ databases">
        <title>Cohnella endophytica sp. nov., a novel endophytic bacterium isolated from bark of Sonneratia apetala.</title>
        <authorList>
            <person name="Tuo L."/>
        </authorList>
    </citation>
    <scope>NUCLEOTIDE SEQUENCE [LARGE SCALE GENOMIC DNA]</scope>
    <source>
        <strain evidence="20 21">CCTCC AB 208254</strain>
    </source>
</reference>
<feature type="binding site" evidence="17">
    <location>
        <begin position="92"/>
        <end position="93"/>
    </location>
    <ligand>
        <name>ATP</name>
        <dbReference type="ChEBI" id="CHEBI:30616"/>
    </ligand>
</feature>
<name>A0A4Y8M8K1_9BACL</name>
<dbReference type="Pfam" id="PF01219">
    <property type="entry name" value="DAGK_prokar"/>
    <property type="match status" value="1"/>
</dbReference>
<comment type="caution">
    <text evidence="20">The sequence shown here is derived from an EMBL/GenBank/DDBJ whole genome shotgun (WGS) entry which is preliminary data.</text>
</comment>
<evidence type="ECO:0000256" key="5">
    <source>
        <dbReference type="ARBA" id="ARBA00022679"/>
    </source>
</evidence>
<dbReference type="CDD" id="cd14265">
    <property type="entry name" value="UDPK_IM_like"/>
    <property type="match status" value="1"/>
</dbReference>
<dbReference type="InterPro" id="IPR033717">
    <property type="entry name" value="UDPK"/>
</dbReference>
<dbReference type="PANTHER" id="PTHR34299">
    <property type="entry name" value="DIACYLGLYCEROL KINASE"/>
    <property type="match status" value="1"/>
</dbReference>
<dbReference type="EMBL" id="SOMN01000001">
    <property type="protein sequence ID" value="TFE31678.1"/>
    <property type="molecule type" value="Genomic_DNA"/>
</dbReference>
<keyword evidence="18" id="KW-0460">Magnesium</keyword>
<evidence type="ECO:0000313" key="21">
    <source>
        <dbReference type="Proteomes" id="UP000297900"/>
    </source>
</evidence>
<dbReference type="AlphaFoldDB" id="A0A4Y8M8K1"/>
<feature type="binding site" evidence="18">
    <location>
        <position position="74"/>
    </location>
    <ligand>
        <name>a divalent metal cation</name>
        <dbReference type="ChEBI" id="CHEBI:60240"/>
    </ligand>
</feature>
<keyword evidence="5" id="KW-0808">Transferase</keyword>
<keyword evidence="11" id="KW-0443">Lipid metabolism</keyword>
<evidence type="ECO:0000256" key="2">
    <source>
        <dbReference type="ARBA" id="ARBA00005967"/>
    </source>
</evidence>
<evidence type="ECO:0000256" key="1">
    <source>
        <dbReference type="ARBA" id="ARBA00004651"/>
    </source>
</evidence>
<keyword evidence="12 19" id="KW-0472">Membrane</keyword>
<comment type="subcellular location">
    <subcellularLocation>
        <location evidence="1">Cell membrane</location>
        <topology evidence="1">Multi-pass membrane protein</topology>
    </subcellularLocation>
</comment>
<feature type="binding site" evidence="16">
    <location>
        <position position="67"/>
    </location>
    <ligand>
        <name>substrate</name>
    </ligand>
</feature>
<evidence type="ECO:0000256" key="19">
    <source>
        <dbReference type="SAM" id="Phobius"/>
    </source>
</evidence>
<keyword evidence="3" id="KW-1003">Cell membrane</keyword>
<comment type="similarity">
    <text evidence="2">Belongs to the bacterial diacylglycerol kinase family.</text>
</comment>
<dbReference type="Gene3D" id="1.10.287.3610">
    <property type="match status" value="1"/>
</dbReference>
<keyword evidence="8 20" id="KW-0418">Kinase</keyword>
<keyword evidence="10 19" id="KW-1133">Transmembrane helix</keyword>
<evidence type="ECO:0000256" key="14">
    <source>
        <dbReference type="ARBA" id="ARBA00023264"/>
    </source>
</evidence>
<evidence type="ECO:0000256" key="10">
    <source>
        <dbReference type="ARBA" id="ARBA00022989"/>
    </source>
</evidence>
<evidence type="ECO:0000256" key="11">
    <source>
        <dbReference type="ARBA" id="ARBA00023098"/>
    </source>
</evidence>
<feature type="active site" description="Proton acceptor" evidence="15">
    <location>
        <position position="67"/>
    </location>
</feature>
<dbReference type="PANTHER" id="PTHR34299:SF1">
    <property type="entry name" value="DIACYLGLYCEROL KINASE"/>
    <property type="match status" value="1"/>
</dbReference>
<dbReference type="InterPro" id="IPR000829">
    <property type="entry name" value="DAGK"/>
</dbReference>
<feature type="transmembrane region" description="Helical" evidence="19">
    <location>
        <begin position="31"/>
        <end position="48"/>
    </location>
</feature>
<feature type="transmembrane region" description="Helical" evidence="19">
    <location>
        <begin position="54"/>
        <end position="73"/>
    </location>
</feature>
<evidence type="ECO:0000256" key="15">
    <source>
        <dbReference type="PIRSR" id="PIRSR600829-1"/>
    </source>
</evidence>
<evidence type="ECO:0000313" key="20">
    <source>
        <dbReference type="EMBL" id="TFE31678.1"/>
    </source>
</evidence>
<comment type="cofactor">
    <cofactor evidence="18">
        <name>Mg(2+)</name>
        <dbReference type="ChEBI" id="CHEBI:18420"/>
    </cofactor>
    <text evidence="18">Mn(2+), Zn(2+), Cd(2+) and Co(2+) support activity to lesser extents.</text>
</comment>
<keyword evidence="9 17" id="KW-0067">ATP-binding</keyword>
<dbReference type="OrthoDB" id="9789934at2"/>
<dbReference type="RefSeq" id="WP_135150247.1">
    <property type="nucleotide sequence ID" value="NZ_SOMN01000001.1"/>
</dbReference>
<evidence type="ECO:0000256" key="7">
    <source>
        <dbReference type="ARBA" id="ARBA00022741"/>
    </source>
</evidence>
<feature type="binding site" evidence="17">
    <location>
        <position position="74"/>
    </location>
    <ligand>
        <name>ATP</name>
        <dbReference type="ChEBI" id="CHEBI:30616"/>
    </ligand>
</feature>
<gene>
    <name evidence="20" type="ORF">E2980_00955</name>
</gene>
<evidence type="ECO:0000256" key="8">
    <source>
        <dbReference type="ARBA" id="ARBA00022777"/>
    </source>
</evidence>
<keyword evidence="6 19" id="KW-0812">Transmembrane</keyword>
<keyword evidence="13" id="KW-0594">Phospholipid biosynthesis</keyword>
<evidence type="ECO:0000256" key="4">
    <source>
        <dbReference type="ARBA" id="ARBA00022516"/>
    </source>
</evidence>
<evidence type="ECO:0000256" key="6">
    <source>
        <dbReference type="ARBA" id="ARBA00022692"/>
    </source>
</evidence>
<keyword evidence="7 17" id="KW-0547">Nucleotide-binding</keyword>
<feature type="binding site" evidence="17">
    <location>
        <position position="26"/>
    </location>
    <ligand>
        <name>ATP</name>
        <dbReference type="ChEBI" id="CHEBI:30616"/>
    </ligand>
</feature>
<evidence type="ECO:0000256" key="3">
    <source>
        <dbReference type="ARBA" id="ARBA00022475"/>
    </source>
</evidence>
<evidence type="ECO:0000256" key="12">
    <source>
        <dbReference type="ARBA" id="ARBA00023136"/>
    </source>
</evidence>
<protein>
    <submittedName>
        <fullName evidence="20">Diacylglycerol kinase family protein</fullName>
    </submittedName>
</protein>
<accession>A0A4Y8M8K1</accession>
<sequence length="124" mass="13987">MSGWRSREVRSFRNAVAGIWETFRSERHMRFHLVAAFIVIAIAAWCKLERWEWLWLIAAISSVWVAELFNTAIERTVDRHSLDVHPLAKAAKDTAAGAVLIAALFAVTVGSIVLGPPLWKVCFQ</sequence>
<evidence type="ECO:0000256" key="17">
    <source>
        <dbReference type="PIRSR" id="PIRSR600829-3"/>
    </source>
</evidence>
<dbReference type="InterPro" id="IPR036945">
    <property type="entry name" value="DAGK_sf"/>
</dbReference>
<keyword evidence="18" id="KW-0479">Metal-binding</keyword>
<keyword evidence="4" id="KW-0444">Lipid biosynthesis</keyword>
<dbReference type="GO" id="GO:0046872">
    <property type="term" value="F:metal ion binding"/>
    <property type="evidence" value="ECO:0007669"/>
    <property type="project" value="UniProtKB-KW"/>
</dbReference>
<evidence type="ECO:0000256" key="13">
    <source>
        <dbReference type="ARBA" id="ARBA00023209"/>
    </source>
</evidence>
<evidence type="ECO:0000256" key="16">
    <source>
        <dbReference type="PIRSR" id="PIRSR600829-2"/>
    </source>
</evidence>
<organism evidence="20 21">
    <name type="scientific">Cohnella luojiensis</name>
    <dbReference type="NCBI Taxonomy" id="652876"/>
    <lineage>
        <taxon>Bacteria</taxon>
        <taxon>Bacillati</taxon>
        <taxon>Bacillota</taxon>
        <taxon>Bacilli</taxon>
        <taxon>Bacillales</taxon>
        <taxon>Paenibacillaceae</taxon>
        <taxon>Cohnella</taxon>
    </lineage>
</organism>
<dbReference type="GO" id="GO:0005886">
    <property type="term" value="C:plasma membrane"/>
    <property type="evidence" value="ECO:0007669"/>
    <property type="project" value="UniProtKB-SubCell"/>
</dbReference>
<feature type="binding site" evidence="18">
    <location>
        <position position="26"/>
    </location>
    <ligand>
        <name>a divalent metal cation</name>
        <dbReference type="ChEBI" id="CHEBI:60240"/>
    </ligand>
</feature>
<keyword evidence="14" id="KW-1208">Phospholipid metabolism</keyword>
<evidence type="ECO:0000256" key="18">
    <source>
        <dbReference type="PIRSR" id="PIRSR600829-4"/>
    </source>
</evidence>
<feature type="transmembrane region" description="Helical" evidence="19">
    <location>
        <begin position="94"/>
        <end position="114"/>
    </location>
</feature>
<dbReference type="Proteomes" id="UP000297900">
    <property type="component" value="Unassembled WGS sequence"/>
</dbReference>
<evidence type="ECO:0000256" key="9">
    <source>
        <dbReference type="ARBA" id="ARBA00022840"/>
    </source>
</evidence>
<dbReference type="GO" id="GO:0005524">
    <property type="term" value="F:ATP binding"/>
    <property type="evidence" value="ECO:0007669"/>
    <property type="project" value="UniProtKB-KW"/>
</dbReference>